<comment type="caution">
    <text evidence="4">The sequence shown here is derived from an EMBL/GenBank/DDBJ whole genome shotgun (WGS) entry which is preliminary data.</text>
</comment>
<dbReference type="Pfam" id="PF01471">
    <property type="entry name" value="PG_binding_1"/>
    <property type="match status" value="1"/>
</dbReference>
<feature type="region of interest" description="Disordered" evidence="1">
    <location>
        <begin position="322"/>
        <end position="344"/>
    </location>
</feature>
<feature type="compositionally biased region" description="Low complexity" evidence="1">
    <location>
        <begin position="47"/>
        <end position="58"/>
    </location>
</feature>
<dbReference type="InterPro" id="IPR002477">
    <property type="entry name" value="Peptidoglycan-bd-like"/>
</dbReference>
<gene>
    <name evidence="4" type="ORF">HEB29_001526</name>
</gene>
<dbReference type="Proteomes" id="UP000530403">
    <property type="component" value="Unassembled WGS sequence"/>
</dbReference>
<accession>A0A7Y9H9N9</accession>
<name>A0A7Y9H9N9_9ACTN</name>
<dbReference type="EMBL" id="JACCCF010000001">
    <property type="protein sequence ID" value="NYE40515.1"/>
    <property type="molecule type" value="Genomic_DNA"/>
</dbReference>
<organism evidence="4 5">
    <name type="scientific">Streptomyces fulvorobeus</name>
    <dbReference type="NCBI Taxonomy" id="284028"/>
    <lineage>
        <taxon>Bacteria</taxon>
        <taxon>Bacillati</taxon>
        <taxon>Actinomycetota</taxon>
        <taxon>Actinomycetes</taxon>
        <taxon>Kitasatosporales</taxon>
        <taxon>Streptomycetaceae</taxon>
        <taxon>Streptomyces</taxon>
    </lineage>
</organism>
<dbReference type="AlphaFoldDB" id="A0A7Y9H9N9"/>
<evidence type="ECO:0000313" key="4">
    <source>
        <dbReference type="EMBL" id="NYE40515.1"/>
    </source>
</evidence>
<proteinExistence type="predicted"/>
<dbReference type="InterPro" id="IPR036366">
    <property type="entry name" value="PGBDSf"/>
</dbReference>
<feature type="transmembrane region" description="Helical" evidence="2">
    <location>
        <begin position="141"/>
        <end position="164"/>
    </location>
</feature>
<feature type="region of interest" description="Disordered" evidence="1">
    <location>
        <begin position="73"/>
        <end position="136"/>
    </location>
</feature>
<evidence type="ECO:0000256" key="2">
    <source>
        <dbReference type="SAM" id="Phobius"/>
    </source>
</evidence>
<evidence type="ECO:0000259" key="3">
    <source>
        <dbReference type="Pfam" id="PF01471"/>
    </source>
</evidence>
<dbReference type="Gene3D" id="1.10.101.10">
    <property type="entry name" value="PGBD-like superfamily/PGBD"/>
    <property type="match status" value="1"/>
</dbReference>
<dbReference type="InterPro" id="IPR036365">
    <property type="entry name" value="PGBD-like_sf"/>
</dbReference>
<dbReference type="SUPFAM" id="SSF47090">
    <property type="entry name" value="PGBD-like"/>
    <property type="match status" value="1"/>
</dbReference>
<keyword evidence="2" id="KW-0812">Transmembrane</keyword>
<feature type="compositionally biased region" description="Low complexity" evidence="1">
    <location>
        <begin position="184"/>
        <end position="260"/>
    </location>
</feature>
<reference evidence="4 5" key="1">
    <citation type="submission" date="2020-07" db="EMBL/GenBank/DDBJ databases">
        <title>Sequencing the genomes of 1000 actinobacteria strains.</title>
        <authorList>
            <person name="Klenk H.-P."/>
        </authorList>
    </citation>
    <scope>NUCLEOTIDE SEQUENCE [LARGE SCALE GENOMIC DNA]</scope>
    <source>
        <strain evidence="4 5">DSM 41455</strain>
    </source>
</reference>
<dbReference type="RefSeq" id="WP_179763979.1">
    <property type="nucleotide sequence ID" value="NZ_BAAAUE010000007.1"/>
</dbReference>
<feature type="domain" description="Peptidoglycan binding-like" evidence="3">
    <location>
        <begin position="276"/>
        <end position="334"/>
    </location>
</feature>
<feature type="compositionally biased region" description="Basic and acidic residues" evidence="1">
    <location>
        <begin position="332"/>
        <end position="344"/>
    </location>
</feature>
<sequence length="344" mass="34333">MTGDVCPACGTERGPEQPGGGAGPDSPRPGCACGDRTAQPTADQQRAARSAETAAEVAAAEDFDPLRIRPYVTLGEAGPGADPEPAGTPPGAADVTMPLPLGVPAARPLPEPGTPDAARRRTVAGYGVDDDPVQPRRRRPFAAIAVGAAVAAVVATAAFAGGLFTAADTDMEALPSAPVSAQESSSEPANAVSESPPASASASPSASATPSTSASPSASPSVSASPSKSAKASRSASATTSVTTAPAPSSASAPAPEASTAPPPAPDGATLRPGDSGSGVVELQRRLREVWLYHGPHDGVYSDQVRDSVAVFQSYRAVQDDPRGVYGPNTRRALEAETSGRGRN</sequence>
<protein>
    <recommendedName>
        <fullName evidence="3">Peptidoglycan binding-like domain-containing protein</fullName>
    </recommendedName>
</protein>
<evidence type="ECO:0000256" key="1">
    <source>
        <dbReference type="SAM" id="MobiDB-lite"/>
    </source>
</evidence>
<keyword evidence="2" id="KW-1133">Transmembrane helix</keyword>
<feature type="region of interest" description="Disordered" evidence="1">
    <location>
        <begin position="1"/>
        <end position="58"/>
    </location>
</feature>
<feature type="region of interest" description="Disordered" evidence="1">
    <location>
        <begin position="175"/>
        <end position="281"/>
    </location>
</feature>
<keyword evidence="2" id="KW-0472">Membrane</keyword>
<evidence type="ECO:0000313" key="5">
    <source>
        <dbReference type="Proteomes" id="UP000530403"/>
    </source>
</evidence>